<organism evidence="2">
    <name type="scientific">human gut metagenome</name>
    <dbReference type="NCBI Taxonomy" id="408170"/>
    <lineage>
        <taxon>unclassified sequences</taxon>
        <taxon>metagenomes</taxon>
        <taxon>organismal metagenomes</taxon>
    </lineage>
</organism>
<keyword evidence="1" id="KW-1133">Transmembrane helix</keyword>
<protein>
    <submittedName>
        <fullName evidence="2">Uncharacterized protein</fullName>
    </submittedName>
</protein>
<keyword evidence="1" id="KW-0472">Membrane</keyword>
<feature type="transmembrane region" description="Helical" evidence="1">
    <location>
        <begin position="41"/>
        <end position="61"/>
    </location>
</feature>
<gene>
    <name evidence="2" type="ORF">OBE_11314</name>
</gene>
<accession>K1SEH0</accession>
<feature type="transmembrane region" description="Helical" evidence="1">
    <location>
        <begin position="82"/>
        <end position="103"/>
    </location>
</feature>
<name>K1SEH0_9ZZZZ</name>
<evidence type="ECO:0000256" key="1">
    <source>
        <dbReference type="SAM" id="Phobius"/>
    </source>
</evidence>
<proteinExistence type="predicted"/>
<dbReference type="EMBL" id="AJWZ01007782">
    <property type="protein sequence ID" value="EKC55943.1"/>
    <property type="molecule type" value="Genomic_DNA"/>
</dbReference>
<comment type="caution">
    <text evidence="2">The sequence shown here is derived from an EMBL/GenBank/DDBJ whole genome shotgun (WGS) entry which is preliminary data.</text>
</comment>
<dbReference type="AlphaFoldDB" id="K1SEH0"/>
<feature type="non-terminal residue" evidence="2">
    <location>
        <position position="1"/>
    </location>
</feature>
<sequence>PLPGFRKNNILHKIIAIIMYVSVFATYIEIGTSVINVKKGYKWLCVILSEMCWIIPYIYLTNIGDVVYRIRKRKFKYKFFEYLNRIGIALVIWLAILIILSIITLK</sequence>
<keyword evidence="1" id="KW-0812">Transmembrane</keyword>
<feature type="transmembrane region" description="Helical" evidence="1">
    <location>
        <begin position="14"/>
        <end position="35"/>
    </location>
</feature>
<reference evidence="2" key="1">
    <citation type="journal article" date="2013" name="Environ. Microbiol.">
        <title>Microbiota from the distal guts of lean and obese adolescents exhibit partial functional redundancy besides clear differences in community structure.</title>
        <authorList>
            <person name="Ferrer M."/>
            <person name="Ruiz A."/>
            <person name="Lanza F."/>
            <person name="Haange S.B."/>
            <person name="Oberbach A."/>
            <person name="Till H."/>
            <person name="Bargiela R."/>
            <person name="Campoy C."/>
            <person name="Segura M.T."/>
            <person name="Richter M."/>
            <person name="von Bergen M."/>
            <person name="Seifert J."/>
            <person name="Suarez A."/>
        </authorList>
    </citation>
    <scope>NUCLEOTIDE SEQUENCE</scope>
</reference>
<evidence type="ECO:0000313" key="2">
    <source>
        <dbReference type="EMBL" id="EKC55943.1"/>
    </source>
</evidence>